<keyword evidence="3" id="KW-1185">Reference proteome</keyword>
<evidence type="ECO:0000313" key="2">
    <source>
        <dbReference type="EMBL" id="KAJ4446491.1"/>
    </source>
</evidence>
<proteinExistence type="predicted"/>
<organism evidence="2 3">
    <name type="scientific">Periplaneta americana</name>
    <name type="common">American cockroach</name>
    <name type="synonym">Blatta americana</name>
    <dbReference type="NCBI Taxonomy" id="6978"/>
    <lineage>
        <taxon>Eukaryota</taxon>
        <taxon>Metazoa</taxon>
        <taxon>Ecdysozoa</taxon>
        <taxon>Arthropoda</taxon>
        <taxon>Hexapoda</taxon>
        <taxon>Insecta</taxon>
        <taxon>Pterygota</taxon>
        <taxon>Neoptera</taxon>
        <taxon>Polyneoptera</taxon>
        <taxon>Dictyoptera</taxon>
        <taxon>Blattodea</taxon>
        <taxon>Blattoidea</taxon>
        <taxon>Blattidae</taxon>
        <taxon>Blattinae</taxon>
        <taxon>Periplaneta</taxon>
    </lineage>
</organism>
<feature type="signal peptide" evidence="1">
    <location>
        <begin position="1"/>
        <end position="21"/>
    </location>
</feature>
<sequence>MSMSRCDGMVLLVLFHGESVCSDCGEKKDRSTGGPLKLLALSTVDCIYVIMDSFCNGTRGRPYRGRTSASDREESFGGLPKQEWYMDSVG</sequence>
<evidence type="ECO:0008006" key="4">
    <source>
        <dbReference type="Google" id="ProtNLM"/>
    </source>
</evidence>
<feature type="chain" id="PRO_5046027206" description="Secreted protein" evidence="1">
    <location>
        <begin position="22"/>
        <end position="90"/>
    </location>
</feature>
<accession>A0ABQ8TKQ3</accession>
<evidence type="ECO:0000313" key="3">
    <source>
        <dbReference type="Proteomes" id="UP001148838"/>
    </source>
</evidence>
<name>A0ABQ8TKQ3_PERAM</name>
<dbReference type="Proteomes" id="UP001148838">
    <property type="component" value="Unassembled WGS sequence"/>
</dbReference>
<reference evidence="2 3" key="1">
    <citation type="journal article" date="2022" name="Allergy">
        <title>Genome assembly and annotation of Periplaneta americana reveal a comprehensive cockroach allergen profile.</title>
        <authorList>
            <person name="Wang L."/>
            <person name="Xiong Q."/>
            <person name="Saelim N."/>
            <person name="Wang L."/>
            <person name="Nong W."/>
            <person name="Wan A.T."/>
            <person name="Shi M."/>
            <person name="Liu X."/>
            <person name="Cao Q."/>
            <person name="Hui J.H.L."/>
            <person name="Sookrung N."/>
            <person name="Leung T.F."/>
            <person name="Tungtrongchitr A."/>
            <person name="Tsui S.K.W."/>
        </authorList>
    </citation>
    <scope>NUCLEOTIDE SEQUENCE [LARGE SCALE GENOMIC DNA]</scope>
    <source>
        <strain evidence="2">PWHHKU_190912</strain>
    </source>
</reference>
<gene>
    <name evidence="2" type="ORF">ANN_13187</name>
</gene>
<dbReference type="EMBL" id="JAJSOF020000009">
    <property type="protein sequence ID" value="KAJ4446491.1"/>
    <property type="molecule type" value="Genomic_DNA"/>
</dbReference>
<comment type="caution">
    <text evidence="2">The sequence shown here is derived from an EMBL/GenBank/DDBJ whole genome shotgun (WGS) entry which is preliminary data.</text>
</comment>
<protein>
    <recommendedName>
        <fullName evidence="4">Secreted protein</fullName>
    </recommendedName>
</protein>
<keyword evidence="1" id="KW-0732">Signal</keyword>
<evidence type="ECO:0000256" key="1">
    <source>
        <dbReference type="SAM" id="SignalP"/>
    </source>
</evidence>